<dbReference type="PROSITE" id="PS00730">
    <property type="entry name" value="AP_NUCLEASE_F2_2"/>
    <property type="match status" value="1"/>
</dbReference>
<dbReference type="GO" id="GO:0006284">
    <property type="term" value="P:base-excision repair"/>
    <property type="evidence" value="ECO:0007669"/>
    <property type="project" value="EnsemblFungi"/>
</dbReference>
<feature type="compositionally biased region" description="Basic residues" evidence="9">
    <location>
        <begin position="312"/>
        <end position="321"/>
    </location>
</feature>
<dbReference type="SMART" id="SM00518">
    <property type="entry name" value="AP2Ec"/>
    <property type="match status" value="1"/>
</dbReference>
<dbReference type="NCBIfam" id="TIGR00587">
    <property type="entry name" value="nfo"/>
    <property type="match status" value="1"/>
</dbReference>
<dbReference type="InterPro" id="IPR001719">
    <property type="entry name" value="AP_endonuc_2"/>
</dbReference>
<evidence type="ECO:0000256" key="5">
    <source>
        <dbReference type="ARBA" id="ARBA00022763"/>
    </source>
</evidence>
<dbReference type="InterPro" id="IPR018246">
    <property type="entry name" value="AP_endonuc_F2_Zn_BS"/>
</dbReference>
<dbReference type="GO" id="GO:0008311">
    <property type="term" value="F:double-stranded DNA 3'-5' DNA exonuclease activity"/>
    <property type="evidence" value="ECO:0007669"/>
    <property type="project" value="EnsemblFungi"/>
</dbReference>
<dbReference type="GO" id="GO:0003677">
    <property type="term" value="F:DNA binding"/>
    <property type="evidence" value="ECO:0007669"/>
    <property type="project" value="InterPro"/>
</dbReference>
<dbReference type="HAMAP" id="MF_00152">
    <property type="entry name" value="Nfo"/>
    <property type="match status" value="1"/>
</dbReference>
<accession>A0A1E3QEM9</accession>
<reference evidence="11 12" key="1">
    <citation type="journal article" date="2016" name="Proc. Natl. Acad. Sci. U.S.A.">
        <title>Comparative genomics of biotechnologically important yeasts.</title>
        <authorList>
            <person name="Riley R."/>
            <person name="Haridas S."/>
            <person name="Wolfe K.H."/>
            <person name="Lopes M.R."/>
            <person name="Hittinger C.T."/>
            <person name="Goeker M."/>
            <person name="Salamov A.A."/>
            <person name="Wisecaver J.H."/>
            <person name="Long T.M."/>
            <person name="Calvey C.H."/>
            <person name="Aerts A.L."/>
            <person name="Barry K.W."/>
            <person name="Choi C."/>
            <person name="Clum A."/>
            <person name="Coughlan A.Y."/>
            <person name="Deshpande S."/>
            <person name="Douglass A.P."/>
            <person name="Hanson S.J."/>
            <person name="Klenk H.-P."/>
            <person name="LaButti K.M."/>
            <person name="Lapidus A."/>
            <person name="Lindquist E.A."/>
            <person name="Lipzen A.M."/>
            <person name="Meier-Kolthoff J.P."/>
            <person name="Ohm R.A."/>
            <person name="Otillar R.P."/>
            <person name="Pangilinan J.L."/>
            <person name="Peng Y."/>
            <person name="Rokas A."/>
            <person name="Rosa C.A."/>
            <person name="Scheuner C."/>
            <person name="Sibirny A.A."/>
            <person name="Slot J.C."/>
            <person name="Stielow J.B."/>
            <person name="Sun H."/>
            <person name="Kurtzman C.P."/>
            <person name="Blackwell M."/>
            <person name="Grigoriev I.V."/>
            <person name="Jeffries T.W."/>
        </authorList>
    </citation>
    <scope>NUCLEOTIDE SEQUENCE [LARGE SCALE GENOMIC DNA]</scope>
    <source>
        <strain evidence="11 12">NRRL Y-11557</strain>
    </source>
</reference>
<name>A0A1E3QEM9_LIPST</name>
<gene>
    <name evidence="11" type="ORF">LIPSTDRAFT_47075</name>
</gene>
<dbReference type="GO" id="GO:0003906">
    <property type="term" value="F:DNA-(apurinic or apyrimidinic site) endonuclease activity"/>
    <property type="evidence" value="ECO:0007669"/>
    <property type="project" value="EnsemblFungi"/>
</dbReference>
<dbReference type="InterPro" id="IPR036237">
    <property type="entry name" value="Xyl_isomerase-like_sf"/>
</dbReference>
<evidence type="ECO:0000256" key="8">
    <source>
        <dbReference type="ARBA" id="ARBA00023204"/>
    </source>
</evidence>
<dbReference type="CDD" id="cd00019">
    <property type="entry name" value="AP2Ec"/>
    <property type="match status" value="1"/>
</dbReference>
<dbReference type="GO" id="GO:0005634">
    <property type="term" value="C:nucleus"/>
    <property type="evidence" value="ECO:0007669"/>
    <property type="project" value="EnsemblFungi"/>
</dbReference>
<sequence>MIGVHNSITNSNRIGGNAFGLFVKQQRRWTSPPIKPEEIDHFGELLKEHKYNAKKHVLPHGSYLINLANLDNAKNEQAYSAFLDELQRCEQLGIGHYNFHPGSTLGLSKPDAIKRLAANINAAIKATKFVKIVLENMAGHGNLIGSTWEDLADVIALVENKSRVGVCIDTCHTFAAGYDIRTQELYDKMWSEFDKIIGLKYLSAIHLNDSKAPLGSNRDLHQNIGLGFLGLESFRILMNTHHVEGLPMVLETPNNNDEAVWGREIKLLESLIGKSADDPDFIAQREALWKKGAQERKDMEQKTKKKDDKKQSKLKVGKKRKVETDDEEE</sequence>
<dbReference type="Pfam" id="PF01261">
    <property type="entry name" value="AP_endonuc_2"/>
    <property type="match status" value="1"/>
</dbReference>
<feature type="domain" description="Xylose isomerase-like TIM barrel" evidence="10">
    <location>
        <begin position="12"/>
        <end position="270"/>
    </location>
</feature>
<dbReference type="Gene3D" id="3.20.20.150">
    <property type="entry name" value="Divalent-metal-dependent TIM barrel enzymes"/>
    <property type="match status" value="1"/>
</dbReference>
<evidence type="ECO:0000313" key="11">
    <source>
        <dbReference type="EMBL" id="ODQ76159.1"/>
    </source>
</evidence>
<keyword evidence="8" id="KW-0234">DNA repair</keyword>
<dbReference type="PANTHER" id="PTHR21445">
    <property type="entry name" value="ENDONUCLEASE IV ENDODEOXYRIBONUCLEASE IV"/>
    <property type="match status" value="1"/>
</dbReference>
<organism evidence="11 12">
    <name type="scientific">Lipomyces starkeyi NRRL Y-11557</name>
    <dbReference type="NCBI Taxonomy" id="675824"/>
    <lineage>
        <taxon>Eukaryota</taxon>
        <taxon>Fungi</taxon>
        <taxon>Dikarya</taxon>
        <taxon>Ascomycota</taxon>
        <taxon>Saccharomycotina</taxon>
        <taxon>Lipomycetes</taxon>
        <taxon>Lipomycetales</taxon>
        <taxon>Lipomycetaceae</taxon>
        <taxon>Lipomyces</taxon>
    </lineage>
</organism>
<keyword evidence="5" id="KW-0227">DNA damage</keyword>
<dbReference type="FunFam" id="3.20.20.150:FF:000001">
    <property type="entry name" value="Probable endonuclease 4"/>
    <property type="match status" value="1"/>
</dbReference>
<dbReference type="PANTHER" id="PTHR21445:SF0">
    <property type="entry name" value="APURINIC-APYRIMIDINIC ENDONUCLEASE"/>
    <property type="match status" value="1"/>
</dbReference>
<evidence type="ECO:0000256" key="2">
    <source>
        <dbReference type="ARBA" id="ARBA00005340"/>
    </source>
</evidence>
<evidence type="ECO:0000256" key="3">
    <source>
        <dbReference type="ARBA" id="ARBA00021759"/>
    </source>
</evidence>
<dbReference type="PROSITE" id="PS00729">
    <property type="entry name" value="AP_NUCLEASE_F2_1"/>
    <property type="match status" value="1"/>
</dbReference>
<keyword evidence="6" id="KW-0378">Hydrolase</keyword>
<keyword evidence="12" id="KW-1185">Reference proteome</keyword>
<dbReference type="GO" id="GO:0017005">
    <property type="term" value="F:3'-tyrosyl-DNA phosphodiesterase activity"/>
    <property type="evidence" value="ECO:0007669"/>
    <property type="project" value="EnsemblFungi"/>
</dbReference>
<dbReference type="OrthoDB" id="7663182at2759"/>
<dbReference type="STRING" id="675824.A0A1E3QEM9"/>
<dbReference type="Proteomes" id="UP000094385">
    <property type="component" value="Unassembled WGS sequence"/>
</dbReference>
<dbReference type="SUPFAM" id="SSF51658">
    <property type="entry name" value="Xylose isomerase-like"/>
    <property type="match status" value="1"/>
</dbReference>
<dbReference type="GO" id="GO:0008270">
    <property type="term" value="F:zinc ion binding"/>
    <property type="evidence" value="ECO:0007669"/>
    <property type="project" value="InterPro"/>
</dbReference>
<evidence type="ECO:0000256" key="6">
    <source>
        <dbReference type="ARBA" id="ARBA00022801"/>
    </source>
</evidence>
<protein>
    <recommendedName>
        <fullName evidence="3">Apurinic-apyrimidinic endonuclease 1</fullName>
    </recommendedName>
</protein>
<feature type="region of interest" description="Disordered" evidence="9">
    <location>
        <begin position="292"/>
        <end position="329"/>
    </location>
</feature>
<keyword evidence="4" id="KW-0479">Metal-binding</keyword>
<dbReference type="GO" id="GO:0005739">
    <property type="term" value="C:mitochondrion"/>
    <property type="evidence" value="ECO:0007669"/>
    <property type="project" value="EnsemblFungi"/>
</dbReference>
<evidence type="ECO:0000256" key="4">
    <source>
        <dbReference type="ARBA" id="ARBA00022723"/>
    </source>
</evidence>
<dbReference type="PROSITE" id="PS51432">
    <property type="entry name" value="AP_NUCLEASE_F2_4"/>
    <property type="match status" value="1"/>
</dbReference>
<dbReference type="AlphaFoldDB" id="A0A1E3QEM9"/>
<evidence type="ECO:0000259" key="10">
    <source>
        <dbReference type="Pfam" id="PF01261"/>
    </source>
</evidence>
<comment type="cofactor">
    <cofactor evidence="1">
        <name>Zn(2+)</name>
        <dbReference type="ChEBI" id="CHEBI:29105"/>
    </cofactor>
</comment>
<keyword evidence="7" id="KW-0862">Zinc</keyword>
<evidence type="ECO:0000256" key="1">
    <source>
        <dbReference type="ARBA" id="ARBA00001947"/>
    </source>
</evidence>
<dbReference type="InterPro" id="IPR013022">
    <property type="entry name" value="Xyl_isomerase-like_TIM-brl"/>
</dbReference>
<evidence type="ECO:0000256" key="7">
    <source>
        <dbReference type="ARBA" id="ARBA00022833"/>
    </source>
</evidence>
<evidence type="ECO:0000313" key="12">
    <source>
        <dbReference type="Proteomes" id="UP000094385"/>
    </source>
</evidence>
<dbReference type="PROSITE" id="PS00731">
    <property type="entry name" value="AP_NUCLEASE_F2_3"/>
    <property type="match status" value="1"/>
</dbReference>
<evidence type="ECO:0000256" key="9">
    <source>
        <dbReference type="SAM" id="MobiDB-lite"/>
    </source>
</evidence>
<comment type="similarity">
    <text evidence="2">Belongs to the AP endonuclease 2 family.</text>
</comment>
<dbReference type="EMBL" id="KV454289">
    <property type="protein sequence ID" value="ODQ76159.1"/>
    <property type="molecule type" value="Genomic_DNA"/>
</dbReference>
<proteinExistence type="inferred from homology"/>
<feature type="compositionally biased region" description="Basic and acidic residues" evidence="9">
    <location>
        <begin position="292"/>
        <end position="311"/>
    </location>
</feature>